<evidence type="ECO:0000256" key="1">
    <source>
        <dbReference type="ARBA" id="ARBA00004370"/>
    </source>
</evidence>
<keyword evidence="4" id="KW-0812">Transmembrane</keyword>
<sequence>MSSDPITATPPAAPEAPVPVERSGSRVRTALTAVAAAAAVVALVAAAWFGFGWARAAFSDGPRAAARDAALDGARQAALNITTMKLSDVDGSLATARSSMTGDLLDTATKNTDQMKQRAVAGGVDSTSKVTEAAITELNGERDHATALVVFEVNSSGPGKPTDRLRFTWEIEMVKSGDVWKADQVQAIGQAVPLDAQSPAPAPAPAPPSPAPTPAAPTPGQ</sequence>
<feature type="compositionally biased region" description="Pro residues" evidence="3">
    <location>
        <begin position="200"/>
        <end position="221"/>
    </location>
</feature>
<dbReference type="EMBL" id="QQBC01000004">
    <property type="protein sequence ID" value="RDI66495.1"/>
    <property type="molecule type" value="Genomic_DNA"/>
</dbReference>
<feature type="transmembrane region" description="Helical" evidence="4">
    <location>
        <begin position="30"/>
        <end position="54"/>
    </location>
</feature>
<evidence type="ECO:0000313" key="6">
    <source>
        <dbReference type="Proteomes" id="UP000254869"/>
    </source>
</evidence>
<dbReference type="RefSeq" id="WP_114755601.1">
    <property type="nucleotide sequence ID" value="NZ_QQBC01000004.1"/>
</dbReference>
<dbReference type="PANTHER" id="PTHR37042">
    <property type="entry name" value="OUTER MEMBRANE PROTEIN RV1973"/>
    <property type="match status" value="1"/>
</dbReference>
<dbReference type="AlphaFoldDB" id="A0A370I6X6"/>
<evidence type="ECO:0000313" key="5">
    <source>
        <dbReference type="EMBL" id="RDI66495.1"/>
    </source>
</evidence>
<protein>
    <submittedName>
        <fullName evidence="5">Mce-associated membrane protein</fullName>
    </submittedName>
</protein>
<reference evidence="5 6" key="1">
    <citation type="submission" date="2018-07" db="EMBL/GenBank/DDBJ databases">
        <title>Genomic Encyclopedia of Type Strains, Phase IV (KMG-IV): sequencing the most valuable type-strain genomes for metagenomic binning, comparative biology and taxonomic classification.</title>
        <authorList>
            <person name="Goeker M."/>
        </authorList>
    </citation>
    <scope>NUCLEOTIDE SEQUENCE [LARGE SCALE GENOMIC DNA]</scope>
    <source>
        <strain evidence="5 6">DSM 44290</strain>
    </source>
</reference>
<proteinExistence type="predicted"/>
<organism evidence="5 6">
    <name type="scientific">Nocardia pseudobrasiliensis</name>
    <dbReference type="NCBI Taxonomy" id="45979"/>
    <lineage>
        <taxon>Bacteria</taxon>
        <taxon>Bacillati</taxon>
        <taxon>Actinomycetota</taxon>
        <taxon>Actinomycetes</taxon>
        <taxon>Mycobacteriales</taxon>
        <taxon>Nocardiaceae</taxon>
        <taxon>Nocardia</taxon>
    </lineage>
</organism>
<keyword evidence="2 4" id="KW-0472">Membrane</keyword>
<dbReference type="PANTHER" id="PTHR37042:SF4">
    <property type="entry name" value="OUTER MEMBRANE PROTEIN RV1973"/>
    <property type="match status" value="1"/>
</dbReference>
<dbReference type="Proteomes" id="UP000254869">
    <property type="component" value="Unassembled WGS sequence"/>
</dbReference>
<comment type="subcellular location">
    <subcellularLocation>
        <location evidence="1">Membrane</location>
    </subcellularLocation>
</comment>
<keyword evidence="6" id="KW-1185">Reference proteome</keyword>
<keyword evidence="4" id="KW-1133">Transmembrane helix</keyword>
<accession>A0A370I6X6</accession>
<feature type="region of interest" description="Disordered" evidence="3">
    <location>
        <begin position="191"/>
        <end position="221"/>
    </location>
</feature>
<comment type="caution">
    <text evidence="5">The sequence shown here is derived from an EMBL/GenBank/DDBJ whole genome shotgun (WGS) entry which is preliminary data.</text>
</comment>
<evidence type="ECO:0000256" key="2">
    <source>
        <dbReference type="ARBA" id="ARBA00023136"/>
    </source>
</evidence>
<evidence type="ECO:0000256" key="3">
    <source>
        <dbReference type="SAM" id="MobiDB-lite"/>
    </source>
</evidence>
<name>A0A370I6X6_9NOCA</name>
<dbReference type="GO" id="GO:0016020">
    <property type="term" value="C:membrane"/>
    <property type="evidence" value="ECO:0007669"/>
    <property type="project" value="UniProtKB-SubCell"/>
</dbReference>
<gene>
    <name evidence="5" type="ORF">DFR76_104245</name>
</gene>
<feature type="region of interest" description="Disordered" evidence="3">
    <location>
        <begin position="1"/>
        <end position="21"/>
    </location>
</feature>
<evidence type="ECO:0000256" key="4">
    <source>
        <dbReference type="SAM" id="Phobius"/>
    </source>
</evidence>